<dbReference type="InterPro" id="IPR031052">
    <property type="entry name" value="FHY3/FAR1"/>
</dbReference>
<keyword evidence="2 6" id="KW-0479">Metal-binding</keyword>
<protein>
    <recommendedName>
        <fullName evidence="6">Protein FAR1-RELATED SEQUENCE</fullName>
    </recommendedName>
</protein>
<dbReference type="InterPro" id="IPR004330">
    <property type="entry name" value="FAR1_DNA_bnd_dom"/>
</dbReference>
<evidence type="ECO:0000313" key="10">
    <source>
        <dbReference type="Proteomes" id="UP000187203"/>
    </source>
</evidence>
<dbReference type="EMBL" id="AWUE01018601">
    <property type="protein sequence ID" value="OMO79265.1"/>
    <property type="molecule type" value="Genomic_DNA"/>
</dbReference>
<dbReference type="OrthoDB" id="1647550at2759"/>
<evidence type="ECO:0000256" key="1">
    <source>
        <dbReference type="ARBA" id="ARBA00005889"/>
    </source>
</evidence>
<proteinExistence type="inferred from homology"/>
<keyword evidence="6" id="KW-0539">Nucleus</keyword>
<dbReference type="Pfam" id="PF03101">
    <property type="entry name" value="FAR1"/>
    <property type="match status" value="1"/>
</dbReference>
<evidence type="ECO:0000256" key="7">
    <source>
        <dbReference type="SAM" id="MobiDB-lite"/>
    </source>
</evidence>
<dbReference type="PANTHER" id="PTHR31669">
    <property type="entry name" value="PROTEIN FAR1-RELATED SEQUENCE 10-RELATED"/>
    <property type="match status" value="1"/>
</dbReference>
<sequence>MMEPPMDEEIVDGIDQEYLCETNLEVSNENHEEHGNEENSSNNQEIIEPYNGMEFKSLEEGLEYYTKYAKHKGFGIRRSRVTKSRRTQVIIGQEFVCSKEGHRAKKYVNREDRTQAAPNETRTGCKAMIYVSKKVGVDRWIISRFMRDHNHELATPKSAPFLRAHRKRTRAQRNLIDVLDDSGVRPSRIMSVLTTESAGIDKECQSKNPGFFYAIQMDAEDQDASISNAVAKVLPNSIHHYCMWHIEKKFPENLSHVYHKFDDFKSQFAKCIHNVLLPSEFESEWAAIMEKYGLQENSWLIKLYSIRGKWIPAYVRSSFCAEMSTTQRSESMNKYFKDYVNASTLMSKFVIQYDKALDARYNKEREQNFKTMNSKPILKTMYPMEKEASMVYTRKMFRKFQDELIHSQQYVAEKINAVAQVYKYRVHEFDMKKPEYIVTFDVSSTATACKCHMFEFVGIPCRHQLAVLIKKKVHSLPSHYFLDRWTRNAKKGEVDITSDHDNNAPTSSMILFNSVMVHSLELSEKASRSQKHYDIAIGGLQRLFEELDGLKIEDDKGNSPTDVVISKNVPEVVLRDEETHLLSENSILLDPPHVTTKGRPKSIRKKGSLEQKKGSKKCSHCKQKGHAIRTCRLLKESRCGSSAEITSDPNATKQVFSSHIDQDSNTPQHLNQGQGSTPLESQSHPTNSTDLTTTQAMQIGTSEKA</sequence>
<gene>
    <name evidence="9" type="ORF">COLO4_24493</name>
</gene>
<keyword evidence="3 5" id="KW-0863">Zinc-finger</keyword>
<dbReference type="PANTHER" id="PTHR31669:SF293">
    <property type="entry name" value="PROTEIN FAR1-RELATED SEQUENCE"/>
    <property type="match status" value="1"/>
</dbReference>
<dbReference type="PROSITE" id="PS50966">
    <property type="entry name" value="ZF_SWIM"/>
    <property type="match status" value="1"/>
</dbReference>
<dbReference type="GO" id="GO:0005634">
    <property type="term" value="C:nucleus"/>
    <property type="evidence" value="ECO:0007669"/>
    <property type="project" value="UniProtKB-SubCell"/>
</dbReference>
<feature type="domain" description="SWIM-type" evidence="8">
    <location>
        <begin position="436"/>
        <end position="472"/>
    </location>
</feature>
<dbReference type="GO" id="GO:0008270">
    <property type="term" value="F:zinc ion binding"/>
    <property type="evidence" value="ECO:0007669"/>
    <property type="project" value="UniProtKB-UniRule"/>
</dbReference>
<evidence type="ECO:0000313" key="9">
    <source>
        <dbReference type="EMBL" id="OMO79265.1"/>
    </source>
</evidence>
<organism evidence="9 10">
    <name type="scientific">Corchorus olitorius</name>
    <dbReference type="NCBI Taxonomy" id="93759"/>
    <lineage>
        <taxon>Eukaryota</taxon>
        <taxon>Viridiplantae</taxon>
        <taxon>Streptophyta</taxon>
        <taxon>Embryophyta</taxon>
        <taxon>Tracheophyta</taxon>
        <taxon>Spermatophyta</taxon>
        <taxon>Magnoliopsida</taxon>
        <taxon>eudicotyledons</taxon>
        <taxon>Gunneridae</taxon>
        <taxon>Pentapetalae</taxon>
        <taxon>rosids</taxon>
        <taxon>malvids</taxon>
        <taxon>Malvales</taxon>
        <taxon>Malvaceae</taxon>
        <taxon>Grewioideae</taxon>
        <taxon>Apeibeae</taxon>
        <taxon>Corchorus</taxon>
    </lineage>
</organism>
<dbReference type="Proteomes" id="UP000187203">
    <property type="component" value="Unassembled WGS sequence"/>
</dbReference>
<feature type="region of interest" description="Disordered" evidence="7">
    <location>
        <begin position="590"/>
        <end position="616"/>
    </location>
</feature>
<feature type="region of interest" description="Disordered" evidence="7">
    <location>
        <begin position="642"/>
        <end position="705"/>
    </location>
</feature>
<keyword evidence="10" id="KW-1185">Reference proteome</keyword>
<comment type="similarity">
    <text evidence="1 6">Belongs to the FHY3/FAR1 family.</text>
</comment>
<comment type="caution">
    <text evidence="9">The sequence shown here is derived from an EMBL/GenBank/DDBJ whole genome shotgun (WGS) entry which is preliminary data.</text>
</comment>
<reference evidence="10" key="1">
    <citation type="submission" date="2013-09" db="EMBL/GenBank/DDBJ databases">
        <title>Corchorus olitorius genome sequencing.</title>
        <authorList>
            <person name="Alam M."/>
            <person name="Haque M.S."/>
            <person name="Islam M.S."/>
            <person name="Emdad E.M."/>
            <person name="Islam M.M."/>
            <person name="Ahmed B."/>
            <person name="Halim A."/>
            <person name="Hossen Q.M.M."/>
            <person name="Hossain M.Z."/>
            <person name="Ahmed R."/>
            <person name="Khan M.M."/>
            <person name="Islam R."/>
            <person name="Rashid M.M."/>
            <person name="Khan S.A."/>
            <person name="Rahman M.S."/>
            <person name="Alam M."/>
            <person name="Yahiya A.S."/>
            <person name="Khan M.S."/>
            <person name="Azam M.S."/>
            <person name="Haque T."/>
            <person name="Lashkar M.Z.H."/>
            <person name="Akhand A.I."/>
            <person name="Morshed G."/>
            <person name="Roy S."/>
            <person name="Uddin K.S."/>
            <person name="Rabeya T."/>
            <person name="Hossain A.S."/>
            <person name="Chowdhury A."/>
            <person name="Snigdha A.R."/>
            <person name="Mortoza M.S."/>
            <person name="Matin S.A."/>
            <person name="Hoque S.M.E."/>
            <person name="Islam M.K."/>
            <person name="Roy D.K."/>
            <person name="Haider R."/>
            <person name="Moosa M.M."/>
            <person name="Elias S.M."/>
            <person name="Hasan A.M."/>
            <person name="Jahan S."/>
            <person name="Shafiuddin M."/>
            <person name="Mahmood N."/>
            <person name="Shommy N.S."/>
        </authorList>
    </citation>
    <scope>NUCLEOTIDE SEQUENCE [LARGE SCALE GENOMIC DNA]</scope>
    <source>
        <strain evidence="10">cv. O-4</strain>
    </source>
</reference>
<dbReference type="Pfam" id="PF04434">
    <property type="entry name" value="SWIM"/>
    <property type="match status" value="1"/>
</dbReference>
<dbReference type="AlphaFoldDB" id="A0A1R3I9K8"/>
<name>A0A1R3I9K8_9ROSI</name>
<evidence type="ECO:0000256" key="2">
    <source>
        <dbReference type="ARBA" id="ARBA00022723"/>
    </source>
</evidence>
<evidence type="ECO:0000259" key="8">
    <source>
        <dbReference type="PROSITE" id="PS50966"/>
    </source>
</evidence>
<feature type="compositionally biased region" description="Basic residues" evidence="7">
    <location>
        <begin position="596"/>
        <end position="606"/>
    </location>
</feature>
<dbReference type="InterPro" id="IPR007527">
    <property type="entry name" value="Znf_SWIM"/>
</dbReference>
<comment type="function">
    <text evidence="6">Putative transcription activator involved in regulating light control of development.</text>
</comment>
<evidence type="ECO:0000256" key="5">
    <source>
        <dbReference type="PROSITE-ProRule" id="PRU00325"/>
    </source>
</evidence>
<dbReference type="STRING" id="93759.A0A1R3I9K8"/>
<dbReference type="GO" id="GO:0006355">
    <property type="term" value="P:regulation of DNA-templated transcription"/>
    <property type="evidence" value="ECO:0007669"/>
    <property type="project" value="UniProtKB-UniRule"/>
</dbReference>
<dbReference type="InterPro" id="IPR006564">
    <property type="entry name" value="Znf_PMZ"/>
</dbReference>
<accession>A0A1R3I9K8</accession>
<evidence type="ECO:0000256" key="6">
    <source>
        <dbReference type="RuleBase" id="RU367018"/>
    </source>
</evidence>
<evidence type="ECO:0000256" key="4">
    <source>
        <dbReference type="ARBA" id="ARBA00022833"/>
    </source>
</evidence>
<keyword evidence="4 6" id="KW-0862">Zinc</keyword>
<evidence type="ECO:0000256" key="3">
    <source>
        <dbReference type="ARBA" id="ARBA00022771"/>
    </source>
</evidence>
<comment type="subcellular location">
    <subcellularLocation>
        <location evidence="6">Nucleus</location>
    </subcellularLocation>
</comment>
<dbReference type="SMART" id="SM00575">
    <property type="entry name" value="ZnF_PMZ"/>
    <property type="match status" value="1"/>
</dbReference>